<protein>
    <recommendedName>
        <fullName evidence="3">DUF4440 domain-containing protein</fullName>
    </recommendedName>
</protein>
<dbReference type="Proteomes" id="UP000629371">
    <property type="component" value="Unassembled WGS sequence"/>
</dbReference>
<evidence type="ECO:0000313" key="1">
    <source>
        <dbReference type="EMBL" id="MBL1090517.1"/>
    </source>
</evidence>
<name>A0ABS1MRY8_9ACTN</name>
<accession>A0ABS1MRY8</accession>
<gene>
    <name evidence="1" type="ORF">JK360_14100</name>
</gene>
<evidence type="ECO:0008006" key="3">
    <source>
        <dbReference type="Google" id="ProtNLM"/>
    </source>
</evidence>
<proteinExistence type="predicted"/>
<reference evidence="1 2" key="1">
    <citation type="submission" date="2021-01" db="EMBL/GenBank/DDBJ databases">
        <title>WGS of actinomycetes isolated from Thailand.</title>
        <authorList>
            <person name="Thawai C."/>
        </authorList>
    </citation>
    <scope>NUCLEOTIDE SEQUENCE [LARGE SCALE GENOMIC DNA]</scope>
    <source>
        <strain evidence="1 2">CH9-7</strain>
    </source>
</reference>
<dbReference type="RefSeq" id="WP_201804027.1">
    <property type="nucleotide sequence ID" value="NZ_JAERRI010000007.1"/>
</dbReference>
<sequence length="74" mass="8380">MPETSQLRSGVTGQALAEDWKTSDFHCQELAAVVYLLTYTLVLNGRRTRRATIWQQGADGWTVLYHRGTVVQDL</sequence>
<keyword evidence="2" id="KW-1185">Reference proteome</keyword>
<comment type="caution">
    <text evidence="1">The sequence shown here is derived from an EMBL/GenBank/DDBJ whole genome shotgun (WGS) entry which is preliminary data.</text>
</comment>
<dbReference type="EMBL" id="JAERRI010000007">
    <property type="protein sequence ID" value="MBL1090517.1"/>
    <property type="molecule type" value="Genomic_DNA"/>
</dbReference>
<organism evidence="1 2">
    <name type="scientific">Streptomyces siderophoricus</name>
    <dbReference type="NCBI Taxonomy" id="2802281"/>
    <lineage>
        <taxon>Bacteria</taxon>
        <taxon>Bacillati</taxon>
        <taxon>Actinomycetota</taxon>
        <taxon>Actinomycetes</taxon>
        <taxon>Kitasatosporales</taxon>
        <taxon>Streptomycetaceae</taxon>
        <taxon>Streptomyces</taxon>
    </lineage>
</organism>
<evidence type="ECO:0000313" key="2">
    <source>
        <dbReference type="Proteomes" id="UP000629371"/>
    </source>
</evidence>